<protein>
    <submittedName>
        <fullName evidence="9">Aromatic acid exporter family protein</fullName>
    </submittedName>
</protein>
<evidence type="ECO:0000256" key="3">
    <source>
        <dbReference type="ARBA" id="ARBA00022692"/>
    </source>
</evidence>
<evidence type="ECO:0000313" key="10">
    <source>
        <dbReference type="Proteomes" id="UP001232536"/>
    </source>
</evidence>
<proteinExistence type="predicted"/>
<feature type="region of interest" description="Disordered" evidence="6">
    <location>
        <begin position="343"/>
        <end position="362"/>
    </location>
</feature>
<sequence>MERVKQLLLHARTQLAARAAVAAAASWVLAQQLPDPLRQYPYYAPLGAILGSRPTIAQSLRGSMQNVAGLTLGSLVAVGAGLLGGRGPWSVAAVVAIAVLLGGLHFLGEGSSYVPISAVFVLVAAQDRETYAASYAALVLLGALVAVVVNLVAPELPLSRADRSLAQLRDAVATHLDRYADRLADGDRPPTARDGLPRLDPLRAQATEVVHEAHESQRGNVRARRNRGAVEVRTERLNVLRRCVVLVEDLDGLSSDRPWGEGIADVPDELRSPMSGALRQLAGNVRGLGQEVEDRARARDVDDAVQRLSDALNDRHDHYGPVEVVAATVLTSLRRTVAVIAAQEGDDRSSDGHHTQGEPSDP</sequence>
<accession>A0ABT9D5W9</accession>
<evidence type="ECO:0000313" key="9">
    <source>
        <dbReference type="EMBL" id="MDO8106204.1"/>
    </source>
</evidence>
<evidence type="ECO:0000256" key="5">
    <source>
        <dbReference type="ARBA" id="ARBA00023136"/>
    </source>
</evidence>
<dbReference type="EMBL" id="JAUQYP010000001">
    <property type="protein sequence ID" value="MDO8106204.1"/>
    <property type="molecule type" value="Genomic_DNA"/>
</dbReference>
<dbReference type="Pfam" id="PF06081">
    <property type="entry name" value="ArAE_1"/>
    <property type="match status" value="1"/>
</dbReference>
<reference evidence="9 10" key="1">
    <citation type="submission" date="2023-07" db="EMBL/GenBank/DDBJ databases">
        <title>Description of novel actinomycetes strains, isolated from tidal flat sediment.</title>
        <authorList>
            <person name="Lu C."/>
        </authorList>
    </citation>
    <scope>NUCLEOTIDE SEQUENCE [LARGE SCALE GENOMIC DNA]</scope>
    <source>
        <strain evidence="9 10">SYSU T00b441</strain>
    </source>
</reference>
<gene>
    <name evidence="9" type="ORF">Q6348_03225</name>
</gene>
<organism evidence="9 10">
    <name type="scientific">Actinotalea lenta</name>
    <dbReference type="NCBI Taxonomy" id="3064654"/>
    <lineage>
        <taxon>Bacteria</taxon>
        <taxon>Bacillati</taxon>
        <taxon>Actinomycetota</taxon>
        <taxon>Actinomycetes</taxon>
        <taxon>Micrococcales</taxon>
        <taxon>Cellulomonadaceae</taxon>
        <taxon>Actinotalea</taxon>
    </lineage>
</organism>
<evidence type="ECO:0000256" key="1">
    <source>
        <dbReference type="ARBA" id="ARBA00004651"/>
    </source>
</evidence>
<keyword evidence="10" id="KW-1185">Reference proteome</keyword>
<comment type="caution">
    <text evidence="9">The sequence shown here is derived from an EMBL/GenBank/DDBJ whole genome shotgun (WGS) entry which is preliminary data.</text>
</comment>
<evidence type="ECO:0000256" key="6">
    <source>
        <dbReference type="SAM" id="MobiDB-lite"/>
    </source>
</evidence>
<evidence type="ECO:0000256" key="4">
    <source>
        <dbReference type="ARBA" id="ARBA00022989"/>
    </source>
</evidence>
<evidence type="ECO:0000256" key="8">
    <source>
        <dbReference type="SAM" id="SignalP"/>
    </source>
</evidence>
<feature type="signal peptide" evidence="8">
    <location>
        <begin position="1"/>
        <end position="30"/>
    </location>
</feature>
<feature type="transmembrane region" description="Helical" evidence="7">
    <location>
        <begin position="67"/>
        <end position="84"/>
    </location>
</feature>
<dbReference type="Proteomes" id="UP001232536">
    <property type="component" value="Unassembled WGS sequence"/>
</dbReference>
<dbReference type="InterPro" id="IPR010343">
    <property type="entry name" value="ArAE_1"/>
</dbReference>
<evidence type="ECO:0000256" key="2">
    <source>
        <dbReference type="ARBA" id="ARBA00022475"/>
    </source>
</evidence>
<name>A0ABT9D5W9_9CELL</name>
<evidence type="ECO:0000256" key="7">
    <source>
        <dbReference type="SAM" id="Phobius"/>
    </source>
</evidence>
<keyword evidence="4 7" id="KW-1133">Transmembrane helix</keyword>
<feature type="transmembrane region" description="Helical" evidence="7">
    <location>
        <begin position="132"/>
        <end position="153"/>
    </location>
</feature>
<keyword evidence="5 7" id="KW-0472">Membrane</keyword>
<feature type="compositionally biased region" description="Basic and acidic residues" evidence="6">
    <location>
        <begin position="345"/>
        <end position="356"/>
    </location>
</feature>
<dbReference type="RefSeq" id="WP_304599891.1">
    <property type="nucleotide sequence ID" value="NZ_JAUQYP010000001.1"/>
</dbReference>
<feature type="transmembrane region" description="Helical" evidence="7">
    <location>
        <begin position="91"/>
        <end position="108"/>
    </location>
</feature>
<keyword evidence="3 7" id="KW-0812">Transmembrane</keyword>
<comment type="subcellular location">
    <subcellularLocation>
        <location evidence="1">Cell membrane</location>
        <topology evidence="1">Multi-pass membrane protein</topology>
    </subcellularLocation>
</comment>
<keyword evidence="8" id="KW-0732">Signal</keyword>
<feature type="chain" id="PRO_5046116572" evidence="8">
    <location>
        <begin position="31"/>
        <end position="362"/>
    </location>
</feature>
<keyword evidence="2" id="KW-1003">Cell membrane</keyword>